<feature type="compositionally biased region" description="Basic and acidic residues" evidence="5">
    <location>
        <begin position="456"/>
        <end position="467"/>
    </location>
</feature>
<feature type="domain" description="Protein kinase" evidence="6">
    <location>
        <begin position="4"/>
        <end position="276"/>
    </location>
</feature>
<feature type="region of interest" description="Disordered" evidence="5">
    <location>
        <begin position="386"/>
        <end position="415"/>
    </location>
</feature>
<dbReference type="Proteomes" id="UP001281761">
    <property type="component" value="Unassembled WGS sequence"/>
</dbReference>
<name>A0ABQ9XKQ3_9EUKA</name>
<accession>A0ABQ9XKQ3</accession>
<dbReference type="PANTHER" id="PTHR48016">
    <property type="entry name" value="MAP KINASE KINASE KINASE SSK2-RELATED-RELATED"/>
    <property type="match status" value="1"/>
</dbReference>
<evidence type="ECO:0000256" key="4">
    <source>
        <dbReference type="ARBA" id="ARBA00022840"/>
    </source>
</evidence>
<dbReference type="Gene3D" id="1.10.510.10">
    <property type="entry name" value="Transferase(Phosphotransferase) domain 1"/>
    <property type="match status" value="1"/>
</dbReference>
<gene>
    <name evidence="7" type="ORF">BLNAU_14381</name>
</gene>
<dbReference type="Pfam" id="PF00069">
    <property type="entry name" value="Pkinase"/>
    <property type="match status" value="1"/>
</dbReference>
<dbReference type="InterPro" id="IPR011009">
    <property type="entry name" value="Kinase-like_dom_sf"/>
</dbReference>
<keyword evidence="2" id="KW-0547">Nucleotide-binding</keyword>
<dbReference type="EMBL" id="JARBJD010000131">
    <property type="protein sequence ID" value="KAK2950710.1"/>
    <property type="molecule type" value="Genomic_DNA"/>
</dbReference>
<evidence type="ECO:0000256" key="5">
    <source>
        <dbReference type="SAM" id="MobiDB-lite"/>
    </source>
</evidence>
<keyword evidence="4" id="KW-0067">ATP-binding</keyword>
<evidence type="ECO:0000256" key="1">
    <source>
        <dbReference type="ARBA" id="ARBA00022679"/>
    </source>
</evidence>
<evidence type="ECO:0000313" key="7">
    <source>
        <dbReference type="EMBL" id="KAK2950710.1"/>
    </source>
</evidence>
<proteinExistence type="predicted"/>
<organism evidence="7 8">
    <name type="scientific">Blattamonas nauphoetae</name>
    <dbReference type="NCBI Taxonomy" id="2049346"/>
    <lineage>
        <taxon>Eukaryota</taxon>
        <taxon>Metamonada</taxon>
        <taxon>Preaxostyla</taxon>
        <taxon>Oxymonadida</taxon>
        <taxon>Blattamonas</taxon>
    </lineage>
</organism>
<dbReference type="CDD" id="cd00180">
    <property type="entry name" value="PKc"/>
    <property type="match status" value="1"/>
</dbReference>
<comment type="caution">
    <text evidence="7">The sequence shown here is derived from an EMBL/GenBank/DDBJ whole genome shotgun (WGS) entry which is preliminary data.</text>
</comment>
<reference evidence="7 8" key="1">
    <citation type="journal article" date="2022" name="bioRxiv">
        <title>Genomics of Preaxostyla Flagellates Illuminates Evolutionary Transitions and the Path Towards Mitochondrial Loss.</title>
        <authorList>
            <person name="Novak L.V.F."/>
            <person name="Treitli S.C."/>
            <person name="Pyrih J."/>
            <person name="Halakuc P."/>
            <person name="Pipaliya S.V."/>
            <person name="Vacek V."/>
            <person name="Brzon O."/>
            <person name="Soukal P."/>
            <person name="Eme L."/>
            <person name="Dacks J.B."/>
            <person name="Karnkowska A."/>
            <person name="Elias M."/>
            <person name="Hampl V."/>
        </authorList>
    </citation>
    <scope>NUCLEOTIDE SEQUENCE [LARGE SCALE GENOMIC DNA]</scope>
    <source>
        <strain evidence="7">NAU3</strain>
        <tissue evidence="7">Gut</tissue>
    </source>
</reference>
<evidence type="ECO:0000256" key="3">
    <source>
        <dbReference type="ARBA" id="ARBA00022777"/>
    </source>
</evidence>
<evidence type="ECO:0000259" key="6">
    <source>
        <dbReference type="PROSITE" id="PS50011"/>
    </source>
</evidence>
<keyword evidence="3" id="KW-0418">Kinase</keyword>
<dbReference type="SUPFAM" id="SSF56112">
    <property type="entry name" value="Protein kinase-like (PK-like)"/>
    <property type="match status" value="1"/>
</dbReference>
<feature type="region of interest" description="Disordered" evidence="5">
    <location>
        <begin position="432"/>
        <end position="482"/>
    </location>
</feature>
<dbReference type="InterPro" id="IPR000719">
    <property type="entry name" value="Prot_kinase_dom"/>
</dbReference>
<feature type="compositionally biased region" description="Basic and acidic residues" evidence="5">
    <location>
        <begin position="386"/>
        <end position="395"/>
    </location>
</feature>
<protein>
    <recommendedName>
        <fullName evidence="6">Protein kinase domain-containing protein</fullName>
    </recommendedName>
</protein>
<evidence type="ECO:0000256" key="2">
    <source>
        <dbReference type="ARBA" id="ARBA00022741"/>
    </source>
</evidence>
<dbReference type="PROSITE" id="PS50011">
    <property type="entry name" value="PROTEIN_KINASE_DOM"/>
    <property type="match status" value="1"/>
</dbReference>
<dbReference type="InterPro" id="IPR050538">
    <property type="entry name" value="MAP_kinase_kinase_kinase"/>
</dbReference>
<sequence length="639" mass="71411">MSTYRKGAMIGRGSLGTVMRLHNDQTKEEVVMKHVKQTGTNSASSLESTLQRLVSLRSETLLPYLSYDRHDDGFDVFMSFWDKKTLGKHVERQEKNGVKLTEGQIYGFLSQIVPGLLVLHEHGIVHGLLKPSNVLVVSQTRCLLCDYGLAEFIPRSKLVQSPYSAPELRHGAPYATLEKVSKGMDSEKGLSEIWKNLRWIGNTYSQGLWKTVKTMLHPDSSQRPSLDSLPLLSRINTASKGALDRSLTRHLSHSPLSTPQATDRAPKIEEITHPSPILVDSEKIDDDSEDRGLDQNEVLRFAAAPVPTSPELMLRNTPPTFHPNQLWSSSLRKRKHLALLSAGVVKEGQRREGRVDEMGKGVFGTSQTRFQQPNHHRLPFQRRLLAERSEWDGRGRGRGGSGEGGRREKEGWMDSSGLSEAMRMEVMEMIAASVGGQGRRGGEEESEEKEGRRRKVSDTRTQERELENEQTMGVRGHKEQDRSEEMEFPQSEDVNVAAVSSLLSSLSSLSLSMKTTKAAMAAELGGFSAFVREWEATGRDLGNEADNTQLEALMGVLQEEMRKTEELADIVADAEYSKTLSFRLSSLEEQNRSLDVSLSSLASSLCSPTLHSLTKTNIDLRQEWVHAMEEMRMAKGEDD</sequence>
<evidence type="ECO:0000313" key="8">
    <source>
        <dbReference type="Proteomes" id="UP001281761"/>
    </source>
</evidence>
<keyword evidence="8" id="KW-1185">Reference proteome</keyword>
<dbReference type="PANTHER" id="PTHR48016:SF56">
    <property type="entry name" value="MAPKK KINASE"/>
    <property type="match status" value="1"/>
</dbReference>
<keyword evidence="1" id="KW-0808">Transferase</keyword>